<dbReference type="Proteomes" id="UP001172386">
    <property type="component" value="Unassembled WGS sequence"/>
</dbReference>
<sequence>MPILREWTAEEKAAEAAIAENNDPTYPLTPIDRTNTRIIAQDEVNAAYLEHHIDSISAELAASIPMIPDNQYPSIPSPKQRQPETNPRLPVAAGEDEASGSAMRNDMEEEEEQVVEVPETMDLDDLDEEAEAEVEYEPDVNFGPEWSLVAKYRDTVPAAVADASKPKQMASDADDGQEYEVEWIGAARFNTRRKKVGTRLQYHVKWVGFDRMTWENKAGLEDTQAYSDVCEEHDELPEKYRDEEVAVPKKRQASTKKANAPAAKKMRK</sequence>
<dbReference type="EMBL" id="JAPDRQ010000060">
    <property type="protein sequence ID" value="KAJ9657733.1"/>
    <property type="molecule type" value="Genomic_DNA"/>
</dbReference>
<evidence type="ECO:0000313" key="2">
    <source>
        <dbReference type="Proteomes" id="UP001172386"/>
    </source>
</evidence>
<proteinExistence type="predicted"/>
<protein>
    <submittedName>
        <fullName evidence="1">Uncharacterized protein</fullName>
    </submittedName>
</protein>
<keyword evidence="2" id="KW-1185">Reference proteome</keyword>
<organism evidence="1 2">
    <name type="scientific">Neophaeococcomyces mojaviensis</name>
    <dbReference type="NCBI Taxonomy" id="3383035"/>
    <lineage>
        <taxon>Eukaryota</taxon>
        <taxon>Fungi</taxon>
        <taxon>Dikarya</taxon>
        <taxon>Ascomycota</taxon>
        <taxon>Pezizomycotina</taxon>
        <taxon>Eurotiomycetes</taxon>
        <taxon>Chaetothyriomycetidae</taxon>
        <taxon>Chaetothyriales</taxon>
        <taxon>Chaetothyriales incertae sedis</taxon>
        <taxon>Neophaeococcomyces</taxon>
    </lineage>
</organism>
<accession>A0ACC3A9J0</accession>
<evidence type="ECO:0000313" key="1">
    <source>
        <dbReference type="EMBL" id="KAJ9657733.1"/>
    </source>
</evidence>
<gene>
    <name evidence="1" type="ORF">H2198_004148</name>
</gene>
<name>A0ACC3A9J0_9EURO</name>
<reference evidence="1" key="1">
    <citation type="submission" date="2022-10" db="EMBL/GenBank/DDBJ databases">
        <title>Culturing micro-colonial fungi from biological soil crusts in the Mojave desert and describing Neophaeococcomyces mojavensis, and introducing the new genera and species Taxawa tesnikishii.</title>
        <authorList>
            <person name="Kurbessoian T."/>
            <person name="Stajich J.E."/>
        </authorList>
    </citation>
    <scope>NUCLEOTIDE SEQUENCE</scope>
    <source>
        <strain evidence="1">JES_112</strain>
    </source>
</reference>
<comment type="caution">
    <text evidence="1">The sequence shown here is derived from an EMBL/GenBank/DDBJ whole genome shotgun (WGS) entry which is preliminary data.</text>
</comment>